<sequence>MNVNVRTDTSAAPTSGNRRKKITFAALGALVVAGAAVALFLPDQKPTLSIPDRVCAEAVPSTHVKALLPEKGEAFEEERAYNFFTGATPKGLGKCDLSGGGRTLGISYSRIQEREYDREWVRGLASKPGHHPITWGAAGGFVTRNNAALFVDCPNPKRMNLMEVSVGVGGGPETEDPAIMTELSALAADIARVVTRDIELCKGAEDLPAGDPTAD</sequence>
<comment type="caution">
    <text evidence="2">The sequence shown here is derived from an EMBL/GenBank/DDBJ whole genome shotgun (WGS) entry which is preliminary data.</text>
</comment>
<evidence type="ECO:0000313" key="2">
    <source>
        <dbReference type="EMBL" id="NEA19100.1"/>
    </source>
</evidence>
<accession>A0A6N9U5K4</accession>
<reference evidence="2 3" key="1">
    <citation type="submission" date="2020-01" db="EMBL/GenBank/DDBJ databases">
        <title>Insect and environment-associated Actinomycetes.</title>
        <authorList>
            <person name="Currrie C."/>
            <person name="Chevrette M."/>
            <person name="Carlson C."/>
            <person name="Stubbendieck R."/>
            <person name="Wendt-Pienkowski E."/>
        </authorList>
    </citation>
    <scope>NUCLEOTIDE SEQUENCE [LARGE SCALE GENOMIC DNA]</scope>
    <source>
        <strain evidence="2 3">SID11342</strain>
    </source>
</reference>
<gene>
    <name evidence="2" type="ORF">G3I29_27120</name>
</gene>
<keyword evidence="1" id="KW-0472">Membrane</keyword>
<evidence type="ECO:0000256" key="1">
    <source>
        <dbReference type="SAM" id="Phobius"/>
    </source>
</evidence>
<protein>
    <recommendedName>
        <fullName evidence="4">DUF3558 domain-containing protein</fullName>
    </recommendedName>
</protein>
<keyword evidence="1" id="KW-1133">Transmembrane helix</keyword>
<evidence type="ECO:0000313" key="3">
    <source>
        <dbReference type="Proteomes" id="UP000471293"/>
    </source>
</evidence>
<dbReference type="AlphaFoldDB" id="A0A6N9U5K4"/>
<proteinExistence type="predicted"/>
<dbReference type="RefSeq" id="WP_164348347.1">
    <property type="nucleotide sequence ID" value="NZ_JAAGLQ010000577.1"/>
</dbReference>
<dbReference type="Proteomes" id="UP000471293">
    <property type="component" value="Unassembled WGS sequence"/>
</dbReference>
<feature type="transmembrane region" description="Helical" evidence="1">
    <location>
        <begin position="22"/>
        <end position="41"/>
    </location>
</feature>
<organism evidence="2 3">
    <name type="scientific">Streptomyces halstedii</name>
    <dbReference type="NCBI Taxonomy" id="1944"/>
    <lineage>
        <taxon>Bacteria</taxon>
        <taxon>Bacillati</taxon>
        <taxon>Actinomycetota</taxon>
        <taxon>Actinomycetes</taxon>
        <taxon>Kitasatosporales</taxon>
        <taxon>Streptomycetaceae</taxon>
        <taxon>Streptomyces</taxon>
    </lineage>
</organism>
<evidence type="ECO:0008006" key="4">
    <source>
        <dbReference type="Google" id="ProtNLM"/>
    </source>
</evidence>
<keyword evidence="1" id="KW-0812">Transmembrane</keyword>
<dbReference type="EMBL" id="JAAGLQ010000577">
    <property type="protein sequence ID" value="NEA19100.1"/>
    <property type="molecule type" value="Genomic_DNA"/>
</dbReference>
<name>A0A6N9U5K4_STRHA</name>